<dbReference type="EMBL" id="CM007655">
    <property type="protein sequence ID" value="ONI06049.1"/>
    <property type="molecule type" value="Genomic_DNA"/>
</dbReference>
<accession>A0A251P399</accession>
<keyword evidence="2" id="KW-1185">Reference proteome</keyword>
<sequence length="72" mass="8071">MLELSCSFLRLHASRLLASLVGLLAFLLGLHASYLYCSPKSLSFHSTQCFPFVVLQSVPTFLHVSYLIHCKN</sequence>
<dbReference type="Gramene" id="ONI06049">
    <property type="protein sequence ID" value="ONI06049"/>
    <property type="gene ID" value="PRUPE_5G036700"/>
</dbReference>
<dbReference type="Proteomes" id="UP000006882">
    <property type="component" value="Chromosome G5"/>
</dbReference>
<organism evidence="1 2">
    <name type="scientific">Prunus persica</name>
    <name type="common">Peach</name>
    <name type="synonym">Amygdalus persica</name>
    <dbReference type="NCBI Taxonomy" id="3760"/>
    <lineage>
        <taxon>Eukaryota</taxon>
        <taxon>Viridiplantae</taxon>
        <taxon>Streptophyta</taxon>
        <taxon>Embryophyta</taxon>
        <taxon>Tracheophyta</taxon>
        <taxon>Spermatophyta</taxon>
        <taxon>Magnoliopsida</taxon>
        <taxon>eudicotyledons</taxon>
        <taxon>Gunneridae</taxon>
        <taxon>Pentapetalae</taxon>
        <taxon>rosids</taxon>
        <taxon>fabids</taxon>
        <taxon>Rosales</taxon>
        <taxon>Rosaceae</taxon>
        <taxon>Amygdaloideae</taxon>
        <taxon>Amygdaleae</taxon>
        <taxon>Prunus</taxon>
    </lineage>
</organism>
<dbReference type="AlphaFoldDB" id="A0A251P399"/>
<reference evidence="1 2" key="1">
    <citation type="journal article" date="2013" name="Nat. Genet.">
        <title>The high-quality draft genome of peach (Prunus persica) identifies unique patterns of genetic diversity, domestication and genome evolution.</title>
        <authorList>
            <consortium name="International Peach Genome Initiative"/>
            <person name="Verde I."/>
            <person name="Abbott A.G."/>
            <person name="Scalabrin S."/>
            <person name="Jung S."/>
            <person name="Shu S."/>
            <person name="Marroni F."/>
            <person name="Zhebentyayeva T."/>
            <person name="Dettori M.T."/>
            <person name="Grimwood J."/>
            <person name="Cattonaro F."/>
            <person name="Zuccolo A."/>
            <person name="Rossini L."/>
            <person name="Jenkins J."/>
            <person name="Vendramin E."/>
            <person name="Meisel L.A."/>
            <person name="Decroocq V."/>
            <person name="Sosinski B."/>
            <person name="Prochnik S."/>
            <person name="Mitros T."/>
            <person name="Policriti A."/>
            <person name="Cipriani G."/>
            <person name="Dondini L."/>
            <person name="Ficklin S."/>
            <person name="Goodstein D.M."/>
            <person name="Xuan P."/>
            <person name="Del Fabbro C."/>
            <person name="Aramini V."/>
            <person name="Copetti D."/>
            <person name="Gonzalez S."/>
            <person name="Horner D.S."/>
            <person name="Falchi R."/>
            <person name="Lucas S."/>
            <person name="Mica E."/>
            <person name="Maldonado J."/>
            <person name="Lazzari B."/>
            <person name="Bielenberg D."/>
            <person name="Pirona R."/>
            <person name="Miculan M."/>
            <person name="Barakat A."/>
            <person name="Testolin R."/>
            <person name="Stella A."/>
            <person name="Tartarini S."/>
            <person name="Tonutti P."/>
            <person name="Arus P."/>
            <person name="Orellana A."/>
            <person name="Wells C."/>
            <person name="Main D."/>
            <person name="Vizzotto G."/>
            <person name="Silva H."/>
            <person name="Salamini F."/>
            <person name="Schmutz J."/>
            <person name="Morgante M."/>
            <person name="Rokhsar D.S."/>
        </authorList>
    </citation>
    <scope>NUCLEOTIDE SEQUENCE [LARGE SCALE GENOMIC DNA]</scope>
    <source>
        <strain evidence="2">cv. Nemared</strain>
    </source>
</reference>
<proteinExistence type="predicted"/>
<gene>
    <name evidence="1" type="ORF">PRUPE_5G036700</name>
</gene>
<protein>
    <submittedName>
        <fullName evidence="1">Uncharacterized protein</fullName>
    </submittedName>
</protein>
<name>A0A251P399_PRUPE</name>
<evidence type="ECO:0000313" key="1">
    <source>
        <dbReference type="EMBL" id="ONI06049.1"/>
    </source>
</evidence>
<evidence type="ECO:0000313" key="2">
    <source>
        <dbReference type="Proteomes" id="UP000006882"/>
    </source>
</evidence>